<keyword evidence="1" id="KW-0732">Signal</keyword>
<gene>
    <name evidence="2" type="ORF">Q2T77_11270</name>
</gene>
<feature type="signal peptide" evidence="1">
    <location>
        <begin position="1"/>
        <end position="23"/>
    </location>
</feature>
<keyword evidence="3" id="KW-1185">Reference proteome</keyword>
<name>A0ABT8S217_9BURK</name>
<feature type="chain" id="PRO_5045329932" evidence="1">
    <location>
        <begin position="24"/>
        <end position="93"/>
    </location>
</feature>
<evidence type="ECO:0000313" key="3">
    <source>
        <dbReference type="Proteomes" id="UP001169027"/>
    </source>
</evidence>
<reference evidence="2" key="1">
    <citation type="submission" date="2023-06" db="EMBL/GenBank/DDBJ databases">
        <authorList>
            <person name="Jiang Y."/>
            <person name="Liu Q."/>
        </authorList>
    </citation>
    <scope>NUCLEOTIDE SEQUENCE</scope>
    <source>
        <strain evidence="2">CGMCC 1.12090</strain>
    </source>
</reference>
<dbReference type="EMBL" id="JAUKVY010000006">
    <property type="protein sequence ID" value="MDO1532868.1"/>
    <property type="molecule type" value="Genomic_DNA"/>
</dbReference>
<evidence type="ECO:0000256" key="1">
    <source>
        <dbReference type="SAM" id="SignalP"/>
    </source>
</evidence>
<comment type="caution">
    <text evidence="2">The sequence shown here is derived from an EMBL/GenBank/DDBJ whole genome shotgun (WGS) entry which is preliminary data.</text>
</comment>
<accession>A0ABT8S217</accession>
<dbReference type="Proteomes" id="UP001169027">
    <property type="component" value="Unassembled WGS sequence"/>
</dbReference>
<sequence length="93" mass="9921">MKLSKTLAAGAVLVALLSSLPSAATPAAPSTAIPAAMELPELKNPRDLKWEKTIPSAGKNSPEYAILHVNPKTNLTLLMFRTPMAVQIKPHTH</sequence>
<proteinExistence type="predicted"/>
<evidence type="ECO:0000313" key="2">
    <source>
        <dbReference type="EMBL" id="MDO1532868.1"/>
    </source>
</evidence>
<dbReference type="RefSeq" id="WP_301808189.1">
    <property type="nucleotide sequence ID" value="NZ_JAUJZH010000006.1"/>
</dbReference>
<protein>
    <submittedName>
        <fullName evidence="2">Uncharacterized protein</fullName>
    </submittedName>
</protein>
<organism evidence="2 3">
    <name type="scientific">Variovorax ginsengisoli</name>
    <dbReference type="NCBI Taxonomy" id="363844"/>
    <lineage>
        <taxon>Bacteria</taxon>
        <taxon>Pseudomonadati</taxon>
        <taxon>Pseudomonadota</taxon>
        <taxon>Betaproteobacteria</taxon>
        <taxon>Burkholderiales</taxon>
        <taxon>Comamonadaceae</taxon>
        <taxon>Variovorax</taxon>
    </lineage>
</organism>